<evidence type="ECO:0008006" key="3">
    <source>
        <dbReference type="Google" id="ProtNLM"/>
    </source>
</evidence>
<accession>A0A931I485</accession>
<protein>
    <recommendedName>
        <fullName evidence="3">Tubulin like</fullName>
    </recommendedName>
</protein>
<dbReference type="RefSeq" id="WP_197311636.1">
    <property type="nucleotide sequence ID" value="NZ_JADZLT010000050.1"/>
</dbReference>
<comment type="caution">
    <text evidence="1">The sequence shown here is derived from an EMBL/GenBank/DDBJ whole genome shotgun (WGS) entry which is preliminary data.</text>
</comment>
<evidence type="ECO:0000313" key="1">
    <source>
        <dbReference type="EMBL" id="MBH0238573.1"/>
    </source>
</evidence>
<dbReference type="EMBL" id="JADZLT010000050">
    <property type="protein sequence ID" value="MBH0238573.1"/>
    <property type="molecule type" value="Genomic_DNA"/>
</dbReference>
<dbReference type="InterPro" id="IPR025904">
    <property type="entry name" value="Tubulin-like"/>
</dbReference>
<dbReference type="AlphaFoldDB" id="A0A931I485"/>
<reference evidence="1" key="1">
    <citation type="submission" date="2020-12" db="EMBL/GenBank/DDBJ databases">
        <title>Methylobrevis albus sp. nov., isolated from fresh water lack sediment.</title>
        <authorList>
            <person name="Zou Q."/>
        </authorList>
    </citation>
    <scope>NUCLEOTIDE SEQUENCE</scope>
    <source>
        <strain evidence="1">L22</strain>
    </source>
</reference>
<gene>
    <name evidence="1" type="ORF">I5731_12125</name>
</gene>
<keyword evidence="2" id="KW-1185">Reference proteome</keyword>
<sequence length="1147" mass="125239">MAAPELRPTLIVGIGGTGCEIAERVYSEAAGAHGELASRVAVMGLDTDQGDMAARGAIPERNRIRFSSTDTVYQIMRKHPSVEARFSVPQQSLPDTLLNMRLIEGAAQIRMFSHMALYTRQEIGNLQRQLGAVLAQIARNDARTRFEGVVNVIVTGSLAGATGSGSFVQIALLLRREAEERGIKIHVSGVFMLPDVFIKAAGLGVDQIDNVRANGYASLRELNAAIARAEGHPSARGFQYEFAPGLFLADGELPFRSITLIDYENVTGGNLGPNIAHYKAMVARAVFLQIFTPIGDRTASRTINDAQAKLGAAAAETSNMYAGMGICGVIYPAEEVADYLVLRLAREMITGDWLRLDRSYQQRLRAYDDQRAAGATLEPKPQQGESFLGDLDQLALRERHPFFGEIRAALVVTGRDQHGEETARPLTEIYLGALLGFVRDSFWATTALADIRARPPFGTDNLKPLARLETQVRQIETMLDADLRAVDAALIRRPEDIAISVFANEDTLAAGELRAHHLGLYLHAGGQHPVQARLFLFGLARAIDELRRRTDPAAARKLVLDAGALFDREADAGPAGADRSRPRSNPAILTEARRHADPSLFDRLRRRQQTFIETYVDYANASATHIRSYAEATITTKVLDVLAQEVDTLLGVYARMFGEIGKVLERLGDDVERAENRHVVQGAATGGNLFLHASPAAKRAAFDDLRRQTAALRLDEAANGRLNEALYRLARAASGARAPKRPPDLGPLFTETVIDGFVAQVVRRDQRRVWDFPIIEAARREADLEGSDAAGDWRELLRRAVDIAAAQARPFLTLDDPGRGQNLTFWAMSPRTRADYGDDGRFDVLFSGDQGTQPLEEAAFADTELLCVSSRVNLSIEHLAKFNPPPVRGNVNEAGIGAYHRAYAARIDRLIAEELVLRQVGTTRRYASVLTPHIHRDWHRGGHLPEIHPELQLRQRLDAAVAFLVALGLGLLSRQTSYDRPVAEIDVAAPGMPAIRDQVAATHDPFELWAAFRERTDLQRAVLADWQARLAGLAPVADPATDPLVAALAGPTLLSEVIAIGTPRIDVEARMPACLVLLQGRRQLLETVVRRLAPQLDAPGRADLAERIDAAAVAAAFAATAAAGLREETARELRALVRKAAQPPVPA</sequence>
<dbReference type="Gene3D" id="3.40.50.1440">
    <property type="entry name" value="Tubulin/FtsZ, GTPase domain"/>
    <property type="match status" value="1"/>
</dbReference>
<evidence type="ECO:0000313" key="2">
    <source>
        <dbReference type="Proteomes" id="UP000631694"/>
    </source>
</evidence>
<dbReference type="Proteomes" id="UP000631694">
    <property type="component" value="Unassembled WGS sequence"/>
</dbReference>
<proteinExistence type="predicted"/>
<dbReference type="Pfam" id="PF13809">
    <property type="entry name" value="Tubulin_2"/>
    <property type="match status" value="1"/>
</dbReference>
<dbReference type="PROSITE" id="PS51257">
    <property type="entry name" value="PROKAR_LIPOPROTEIN"/>
    <property type="match status" value="1"/>
</dbReference>
<dbReference type="SUPFAM" id="SSF52490">
    <property type="entry name" value="Tubulin nucleotide-binding domain-like"/>
    <property type="match status" value="1"/>
</dbReference>
<organism evidence="1 2">
    <name type="scientific">Methylobrevis albus</name>
    <dbReference type="NCBI Taxonomy" id="2793297"/>
    <lineage>
        <taxon>Bacteria</taxon>
        <taxon>Pseudomonadati</taxon>
        <taxon>Pseudomonadota</taxon>
        <taxon>Alphaproteobacteria</taxon>
        <taxon>Hyphomicrobiales</taxon>
        <taxon>Pleomorphomonadaceae</taxon>
        <taxon>Methylobrevis</taxon>
    </lineage>
</organism>
<dbReference type="InterPro" id="IPR036525">
    <property type="entry name" value="Tubulin/FtsZ_GTPase_sf"/>
</dbReference>
<name>A0A931I485_9HYPH</name>